<dbReference type="OrthoDB" id="5907387at2759"/>
<comment type="caution">
    <text evidence="2">The sequence shown here is derived from an EMBL/GenBank/DDBJ whole genome shotgun (WGS) entry which is preliminary data.</text>
</comment>
<accession>A0A2G5SHN3</accession>
<organism evidence="2 3">
    <name type="scientific">Caenorhabditis nigoni</name>
    <dbReference type="NCBI Taxonomy" id="1611254"/>
    <lineage>
        <taxon>Eukaryota</taxon>
        <taxon>Metazoa</taxon>
        <taxon>Ecdysozoa</taxon>
        <taxon>Nematoda</taxon>
        <taxon>Chromadorea</taxon>
        <taxon>Rhabditida</taxon>
        <taxon>Rhabditina</taxon>
        <taxon>Rhabditomorpha</taxon>
        <taxon>Rhabditoidea</taxon>
        <taxon>Rhabditidae</taxon>
        <taxon>Peloderinae</taxon>
        <taxon>Caenorhabditis</taxon>
    </lineage>
</organism>
<dbReference type="Proteomes" id="UP000230233">
    <property type="component" value="Unassembled WGS sequence"/>
</dbReference>
<protein>
    <recommendedName>
        <fullName evidence="4">SCP domain-containing protein</fullName>
    </recommendedName>
</protein>
<dbReference type="EMBL" id="PDUG01000007">
    <property type="protein sequence ID" value="PIC14419.1"/>
    <property type="molecule type" value="Genomic_DNA"/>
</dbReference>
<evidence type="ECO:0008006" key="4">
    <source>
        <dbReference type="Google" id="ProtNLM"/>
    </source>
</evidence>
<feature type="signal peptide" evidence="1">
    <location>
        <begin position="1"/>
        <end position="17"/>
    </location>
</feature>
<reference evidence="3" key="1">
    <citation type="submission" date="2017-10" db="EMBL/GenBank/DDBJ databases">
        <title>Rapid genome shrinkage in a self-fertile nematode reveals novel sperm competition proteins.</title>
        <authorList>
            <person name="Yin D."/>
            <person name="Schwarz E.M."/>
            <person name="Thomas C.G."/>
            <person name="Felde R.L."/>
            <person name="Korf I.F."/>
            <person name="Cutter A.D."/>
            <person name="Schartner C.M."/>
            <person name="Ralston E.J."/>
            <person name="Meyer B.J."/>
            <person name="Haag E.S."/>
        </authorList>
    </citation>
    <scope>NUCLEOTIDE SEQUENCE [LARGE SCALE GENOMIC DNA]</scope>
    <source>
        <strain evidence="3">JU1422</strain>
    </source>
</reference>
<feature type="chain" id="PRO_5013862145" description="SCP domain-containing protein" evidence="1">
    <location>
        <begin position="18"/>
        <end position="198"/>
    </location>
</feature>
<keyword evidence="3" id="KW-1185">Reference proteome</keyword>
<sequence length="198" mass="22130">MKATLFVLALLVHNVHSDDRAENLKHFNSGRSVWAKGLQIANMNELVYLPKLEKVLYNQLALTGGCPDSRIIYDASNPEILVEIHLNVKYAKDERDVLKLYGGAGSTHMGYVETKCMVTGEEVKSWAFYKTNIFFSKDPEIHGPPGSKCSSGRSATSDGLCALEKSYTRKVMESYWDRIKRPIGGKHRSPGIFGTMDN</sequence>
<evidence type="ECO:0000256" key="1">
    <source>
        <dbReference type="SAM" id="SignalP"/>
    </source>
</evidence>
<proteinExistence type="predicted"/>
<keyword evidence="1" id="KW-0732">Signal</keyword>
<evidence type="ECO:0000313" key="3">
    <source>
        <dbReference type="Proteomes" id="UP000230233"/>
    </source>
</evidence>
<evidence type="ECO:0000313" key="2">
    <source>
        <dbReference type="EMBL" id="PIC14419.1"/>
    </source>
</evidence>
<dbReference type="AlphaFoldDB" id="A0A2G5SHN3"/>
<name>A0A2G5SHN3_9PELO</name>
<gene>
    <name evidence="2" type="ORF">B9Z55_026743</name>
</gene>